<evidence type="ECO:0000256" key="1">
    <source>
        <dbReference type="ARBA" id="ARBA00004141"/>
    </source>
</evidence>
<feature type="transmembrane region" description="Helical" evidence="6">
    <location>
        <begin position="139"/>
        <end position="156"/>
    </location>
</feature>
<evidence type="ECO:0000256" key="4">
    <source>
        <dbReference type="ARBA" id="ARBA00022989"/>
    </source>
</evidence>
<feature type="transmembrane region" description="Helical" evidence="6">
    <location>
        <begin position="42"/>
        <end position="62"/>
    </location>
</feature>
<keyword evidence="5 6" id="KW-0472">Membrane</keyword>
<dbReference type="OrthoDB" id="161814at2759"/>
<comment type="similarity">
    <text evidence="2 6">Belongs to the copper transporter (Ctr) (TC 1.A.56) family. SLC31A subfamily.</text>
</comment>
<name>A0A2X0MET0_9BASI</name>
<protein>
    <recommendedName>
        <fullName evidence="6">Copper transport protein</fullName>
    </recommendedName>
</protein>
<comment type="subcellular location">
    <subcellularLocation>
        <location evidence="1 6">Membrane</location>
        <topology evidence="1 6">Multi-pass membrane protein</topology>
    </subcellularLocation>
</comment>
<dbReference type="AlphaFoldDB" id="A0A2X0MET0"/>
<dbReference type="Pfam" id="PF04145">
    <property type="entry name" value="Ctr"/>
    <property type="match status" value="1"/>
</dbReference>
<keyword evidence="6" id="KW-0187">Copper transport</keyword>
<evidence type="ECO:0000256" key="6">
    <source>
        <dbReference type="RuleBase" id="RU367022"/>
    </source>
</evidence>
<keyword evidence="6" id="KW-0186">Copper</keyword>
<reference evidence="8" key="1">
    <citation type="submission" date="2016-10" db="EMBL/GenBank/DDBJ databases">
        <authorList>
            <person name="Jeantristanb JTB J.-T."/>
            <person name="Ricardo R."/>
        </authorList>
    </citation>
    <scope>NUCLEOTIDE SEQUENCE [LARGE SCALE GENOMIC DNA]</scope>
</reference>
<dbReference type="STRING" id="289078.A0A2X0MET0"/>
<feature type="transmembrane region" description="Helical" evidence="6">
    <location>
        <begin position="114"/>
        <end position="133"/>
    </location>
</feature>
<dbReference type="GO" id="GO:0005375">
    <property type="term" value="F:copper ion transmembrane transporter activity"/>
    <property type="evidence" value="ECO:0007669"/>
    <property type="project" value="UniProtKB-UniRule"/>
</dbReference>
<accession>A0A2X0MET0</accession>
<organism evidence="7 8">
    <name type="scientific">Microbotryum saponariae</name>
    <dbReference type="NCBI Taxonomy" id="289078"/>
    <lineage>
        <taxon>Eukaryota</taxon>
        <taxon>Fungi</taxon>
        <taxon>Dikarya</taxon>
        <taxon>Basidiomycota</taxon>
        <taxon>Pucciniomycotina</taxon>
        <taxon>Microbotryomycetes</taxon>
        <taxon>Microbotryales</taxon>
        <taxon>Microbotryaceae</taxon>
        <taxon>Microbotryum</taxon>
    </lineage>
</organism>
<evidence type="ECO:0000256" key="5">
    <source>
        <dbReference type="ARBA" id="ARBA00023136"/>
    </source>
</evidence>
<keyword evidence="4 6" id="KW-1133">Transmembrane helix</keyword>
<keyword evidence="8" id="KW-1185">Reference proteome</keyword>
<gene>
    <name evidence="7" type="ORF">BZ3500_MVSOF-1268-A1-R1_CHR5-2G08068</name>
</gene>
<dbReference type="InterPro" id="IPR007274">
    <property type="entry name" value="Cop_transporter"/>
</dbReference>
<keyword evidence="3 6" id="KW-0812">Transmembrane</keyword>
<dbReference type="Proteomes" id="UP000249723">
    <property type="component" value="Unassembled WGS sequence"/>
</dbReference>
<keyword evidence="6" id="KW-0813">Transport</keyword>
<evidence type="ECO:0000256" key="2">
    <source>
        <dbReference type="ARBA" id="ARBA00006921"/>
    </source>
</evidence>
<dbReference type="PANTHER" id="PTHR12483:SF73">
    <property type="entry name" value="COPPER TRANSPORT PROTEIN CTR3"/>
    <property type="match status" value="1"/>
</dbReference>
<dbReference type="GO" id="GO:0016020">
    <property type="term" value="C:membrane"/>
    <property type="evidence" value="ECO:0007669"/>
    <property type="project" value="UniProtKB-SubCell"/>
</dbReference>
<evidence type="ECO:0000313" key="7">
    <source>
        <dbReference type="EMBL" id="SCZ92650.1"/>
    </source>
</evidence>
<evidence type="ECO:0000313" key="8">
    <source>
        <dbReference type="Proteomes" id="UP000249723"/>
    </source>
</evidence>
<keyword evidence="6" id="KW-0406">Ion transport</keyword>
<proteinExistence type="inferred from homology"/>
<dbReference type="EMBL" id="FMWP01000018">
    <property type="protein sequence ID" value="SCZ92650.1"/>
    <property type="molecule type" value="Genomic_DNA"/>
</dbReference>
<evidence type="ECO:0000256" key="3">
    <source>
        <dbReference type="ARBA" id="ARBA00022692"/>
    </source>
</evidence>
<dbReference type="PANTHER" id="PTHR12483">
    <property type="entry name" value="SOLUTE CARRIER FAMILY 31 COPPER TRANSPORTERS"/>
    <property type="match status" value="1"/>
</dbReference>
<sequence>MDMSHGSSSGPTTAASCQMSMLWNWYTIDFCFLSEQAHIRSVGAFVGAIVGVVVSVIALEALRRLSRDYDRQIKRSFHASLAQIQSDSSIKDELPAVPLFREVVPNRPTFSQHLVRSIFYAIQFGTAYILMLLGMTYNGYILFAIFFGGFVGYLLCARDTATDHGDDSPAGRGECCA</sequence>